<evidence type="ECO:0000259" key="1">
    <source>
        <dbReference type="Pfam" id="PF24626"/>
    </source>
</evidence>
<dbReference type="PANTHER" id="PTHR46148">
    <property type="entry name" value="CHROMO DOMAIN-CONTAINING PROTEIN"/>
    <property type="match status" value="1"/>
</dbReference>
<sequence>MASYEALYGRRCRTPVCWEEVGDRELIGLELVQITSKKIKIISNRMKAAQERQKSYANNRRRLLEFEIGDKVFLKVTPWKQVLRFGMKGKLAPRYVGSFEVTKRIEPVAYRLALPLYLAKIHDVFHVSLLRKAEVDTSQVLPQIPLEIDENLTLEIKPVKVLDYNVKELRNKKIPIIKILWRNSQIEE</sequence>
<gene>
    <name evidence="3" type="primary">LOC105118271</name>
</gene>
<organism evidence="2 3">
    <name type="scientific">Populus euphratica</name>
    <name type="common">Euphrates poplar</name>
    <dbReference type="NCBI Taxonomy" id="75702"/>
    <lineage>
        <taxon>Eukaryota</taxon>
        <taxon>Viridiplantae</taxon>
        <taxon>Streptophyta</taxon>
        <taxon>Embryophyta</taxon>
        <taxon>Tracheophyta</taxon>
        <taxon>Spermatophyta</taxon>
        <taxon>Magnoliopsida</taxon>
        <taxon>eudicotyledons</taxon>
        <taxon>Gunneridae</taxon>
        <taxon>Pentapetalae</taxon>
        <taxon>rosids</taxon>
        <taxon>fabids</taxon>
        <taxon>Malpighiales</taxon>
        <taxon>Salicaceae</taxon>
        <taxon>Saliceae</taxon>
        <taxon>Populus</taxon>
    </lineage>
</organism>
<evidence type="ECO:0000313" key="3">
    <source>
        <dbReference type="RefSeq" id="XP_011014485.1"/>
    </source>
</evidence>
<evidence type="ECO:0000313" key="2">
    <source>
        <dbReference type="Proteomes" id="UP000694918"/>
    </source>
</evidence>
<dbReference type="Proteomes" id="UP000694918">
    <property type="component" value="Unplaced"/>
</dbReference>
<reference evidence="3" key="1">
    <citation type="submission" date="2025-08" db="UniProtKB">
        <authorList>
            <consortium name="RefSeq"/>
        </authorList>
    </citation>
    <scope>IDENTIFICATION</scope>
</reference>
<protein>
    <submittedName>
        <fullName evidence="3">Uncharacterized protein LOC105118271</fullName>
    </submittedName>
</protein>
<name>A0AAJ6TP91_POPEU</name>
<proteinExistence type="predicted"/>
<feature type="domain" description="Tf2-1-like SH3-like" evidence="1">
    <location>
        <begin position="69"/>
        <end position="133"/>
    </location>
</feature>
<dbReference type="PANTHER" id="PTHR46148:SF60">
    <property type="entry name" value="CHROMO DOMAIN-CONTAINING PROTEIN"/>
    <property type="match status" value="1"/>
</dbReference>
<dbReference type="AlphaFoldDB" id="A0AAJ6TP91"/>
<dbReference type="KEGG" id="peu:105118271"/>
<feature type="non-terminal residue" evidence="3">
    <location>
        <position position="188"/>
    </location>
</feature>
<keyword evidence="2" id="KW-1185">Reference proteome</keyword>
<dbReference type="InterPro" id="IPR056924">
    <property type="entry name" value="SH3_Tf2-1"/>
</dbReference>
<accession>A0AAJ6TP91</accession>
<dbReference type="RefSeq" id="XP_011014485.1">
    <property type="nucleotide sequence ID" value="XM_011016183.1"/>
</dbReference>
<dbReference type="Pfam" id="PF24626">
    <property type="entry name" value="SH3_Tf2-1"/>
    <property type="match status" value="1"/>
</dbReference>
<dbReference type="GeneID" id="105118271"/>